<evidence type="ECO:0000313" key="3">
    <source>
        <dbReference type="Proteomes" id="UP000053087"/>
    </source>
</evidence>
<feature type="compositionally biased region" description="Basic residues" evidence="1">
    <location>
        <begin position="8"/>
        <end position="17"/>
    </location>
</feature>
<proteinExistence type="predicted"/>
<dbReference type="EMBL" id="CP032683">
    <property type="protein sequence ID" value="AYK14145.1"/>
    <property type="molecule type" value="Genomic_DNA"/>
</dbReference>
<gene>
    <name evidence="2" type="ORF">AOB57_002085</name>
</gene>
<dbReference type="KEGG" id="mfz:AOB57_002085"/>
<dbReference type="Proteomes" id="UP000053087">
    <property type="component" value="Chromosome"/>
</dbReference>
<evidence type="ECO:0000313" key="2">
    <source>
        <dbReference type="EMBL" id="AYK14145.1"/>
    </source>
</evidence>
<dbReference type="AlphaFoldDB" id="A0A660HPE2"/>
<feature type="region of interest" description="Disordered" evidence="1">
    <location>
        <begin position="1"/>
        <end position="25"/>
    </location>
</feature>
<name>A0A660HPE2_9EURY</name>
<reference evidence="2 3" key="1">
    <citation type="journal article" date="2016" name="Int. J. Syst. Evol. Microbiol.">
        <title>Methanosarcina flavescens sp. nov., a methanogenic archaeon isolated from a full-scale anaerobic digester.</title>
        <authorList>
            <person name="Kern T."/>
            <person name="Fischer M.A."/>
            <person name="Deppenmeier U."/>
            <person name="Schmitz R.A."/>
            <person name="Rother M."/>
        </authorList>
    </citation>
    <scope>NUCLEOTIDE SEQUENCE [LARGE SCALE GENOMIC DNA]</scope>
    <source>
        <strain evidence="2 3">E03.2</strain>
    </source>
</reference>
<accession>A0A660HPE2</accession>
<evidence type="ECO:0000256" key="1">
    <source>
        <dbReference type="SAM" id="MobiDB-lite"/>
    </source>
</evidence>
<sequence length="60" mass="6946">MIKEKAHLSIRKKKLKGLRAAGQKQHTKLHNNTYKIKNIKIKMNITSEESLGKKESTEED</sequence>
<organism evidence="2 3">
    <name type="scientific">Methanosarcina flavescens</name>
    <dbReference type="NCBI Taxonomy" id="1715806"/>
    <lineage>
        <taxon>Archaea</taxon>
        <taxon>Methanobacteriati</taxon>
        <taxon>Methanobacteriota</taxon>
        <taxon>Stenosarchaea group</taxon>
        <taxon>Methanomicrobia</taxon>
        <taxon>Methanosarcinales</taxon>
        <taxon>Methanosarcinaceae</taxon>
        <taxon>Methanosarcina</taxon>
    </lineage>
</organism>
<protein>
    <submittedName>
        <fullName evidence="2">Uncharacterized protein</fullName>
    </submittedName>
</protein>
<keyword evidence="3" id="KW-1185">Reference proteome</keyword>